<evidence type="ECO:0000256" key="1">
    <source>
        <dbReference type="SAM" id="MobiDB-lite"/>
    </source>
</evidence>
<feature type="compositionally biased region" description="Basic and acidic residues" evidence="1">
    <location>
        <begin position="36"/>
        <end position="63"/>
    </location>
</feature>
<proteinExistence type="predicted"/>
<name>A0AAD5L241_9CRUS</name>
<accession>A0AAD5L241</accession>
<dbReference type="EMBL" id="WJBH02000001">
    <property type="protein sequence ID" value="KAI9565116.1"/>
    <property type="molecule type" value="Genomic_DNA"/>
</dbReference>
<protein>
    <submittedName>
        <fullName evidence="2">Uncharacterized protein</fullName>
    </submittedName>
</protein>
<gene>
    <name evidence="2" type="ORF">GHT06_008885</name>
</gene>
<evidence type="ECO:0000313" key="2">
    <source>
        <dbReference type="EMBL" id="KAI9565116.1"/>
    </source>
</evidence>
<evidence type="ECO:0000313" key="3">
    <source>
        <dbReference type="Proteomes" id="UP000820818"/>
    </source>
</evidence>
<organism evidence="2 3">
    <name type="scientific">Daphnia sinensis</name>
    <dbReference type="NCBI Taxonomy" id="1820382"/>
    <lineage>
        <taxon>Eukaryota</taxon>
        <taxon>Metazoa</taxon>
        <taxon>Ecdysozoa</taxon>
        <taxon>Arthropoda</taxon>
        <taxon>Crustacea</taxon>
        <taxon>Branchiopoda</taxon>
        <taxon>Diplostraca</taxon>
        <taxon>Cladocera</taxon>
        <taxon>Anomopoda</taxon>
        <taxon>Daphniidae</taxon>
        <taxon>Daphnia</taxon>
        <taxon>Daphnia similis group</taxon>
    </lineage>
</organism>
<dbReference type="AlphaFoldDB" id="A0AAD5L241"/>
<comment type="caution">
    <text evidence="2">The sequence shown here is derived from an EMBL/GenBank/DDBJ whole genome shotgun (WGS) entry which is preliminary data.</text>
</comment>
<reference evidence="2 3" key="1">
    <citation type="submission" date="2022-05" db="EMBL/GenBank/DDBJ databases">
        <title>A multi-omics perspective on studying reproductive biology in Daphnia sinensis.</title>
        <authorList>
            <person name="Jia J."/>
        </authorList>
    </citation>
    <scope>NUCLEOTIDE SEQUENCE [LARGE SCALE GENOMIC DNA]</scope>
    <source>
        <strain evidence="2 3">WSL</strain>
    </source>
</reference>
<sequence length="207" mass="24503">MSRAMADRLLHQIYLVEETEEEAEIRRELNREQTTHFRAAEVEEETEERREESQFRMERLREEREEDEELRRAMNALEHAEIIPIEIEEERTFREELLAARNRAEVPRTHRVACKTLASEDRDPLHDCGEMTVTCGECNARHFKSKRPTDKKFTQCCAKGKVNLPPPKECPQPLAKLLHNDHPKAKVFMMKIRNSRSSVPQHHTRRP</sequence>
<keyword evidence="3" id="KW-1185">Reference proteome</keyword>
<feature type="region of interest" description="Disordered" evidence="1">
    <location>
        <begin position="36"/>
        <end position="65"/>
    </location>
</feature>
<dbReference type="Proteomes" id="UP000820818">
    <property type="component" value="Linkage Group LG1"/>
</dbReference>